<name>A0AAV3QFY6_LITER</name>
<accession>A0AAV3QFY6</accession>
<keyword evidence="3" id="KW-1185">Reference proteome</keyword>
<feature type="compositionally biased region" description="Basic and acidic residues" evidence="1">
    <location>
        <begin position="11"/>
        <end position="20"/>
    </location>
</feature>
<sequence length="285" mass="31153">MSEAVDVSDPYVKDTSGKTDEPTIVSEKFADVVGKDVPGRDGVYVSHVNMVTEGMEVPSTEGLGVDVDHIVEETLDGLKDSTPSGGDVPRPSVDDSVKDTIVEGMDADIPSGVDTEPVTAKAADEGMTPSVTYTCVETVANIEEPTLGRGVDDTMDIDIQEKLSKEERVAKRARKAERKAKRAAEKAAEAEAVEDDVPEEAKESVPKKIMPSVTQPTVYDEWLPEHEPQGDNAEETQESDEEDIADVITKRRKITSKLKLKRTALEWEIGGFPRMLMPYPLLMCF</sequence>
<feature type="region of interest" description="Disordered" evidence="1">
    <location>
        <begin position="184"/>
        <end position="247"/>
    </location>
</feature>
<evidence type="ECO:0000313" key="3">
    <source>
        <dbReference type="Proteomes" id="UP001454036"/>
    </source>
</evidence>
<dbReference type="AlphaFoldDB" id="A0AAV3QFY6"/>
<organism evidence="2 3">
    <name type="scientific">Lithospermum erythrorhizon</name>
    <name type="common">Purple gromwell</name>
    <name type="synonym">Lithospermum officinale var. erythrorhizon</name>
    <dbReference type="NCBI Taxonomy" id="34254"/>
    <lineage>
        <taxon>Eukaryota</taxon>
        <taxon>Viridiplantae</taxon>
        <taxon>Streptophyta</taxon>
        <taxon>Embryophyta</taxon>
        <taxon>Tracheophyta</taxon>
        <taxon>Spermatophyta</taxon>
        <taxon>Magnoliopsida</taxon>
        <taxon>eudicotyledons</taxon>
        <taxon>Gunneridae</taxon>
        <taxon>Pentapetalae</taxon>
        <taxon>asterids</taxon>
        <taxon>lamiids</taxon>
        <taxon>Boraginales</taxon>
        <taxon>Boraginaceae</taxon>
        <taxon>Boraginoideae</taxon>
        <taxon>Lithospermeae</taxon>
        <taxon>Lithospermum</taxon>
    </lineage>
</organism>
<gene>
    <name evidence="2" type="ORF">LIER_18964</name>
</gene>
<dbReference type="Proteomes" id="UP001454036">
    <property type="component" value="Unassembled WGS sequence"/>
</dbReference>
<comment type="caution">
    <text evidence="2">The sequence shown here is derived from an EMBL/GenBank/DDBJ whole genome shotgun (WGS) entry which is preliminary data.</text>
</comment>
<evidence type="ECO:0000313" key="2">
    <source>
        <dbReference type="EMBL" id="GAA0162985.1"/>
    </source>
</evidence>
<feature type="compositionally biased region" description="Acidic residues" evidence="1">
    <location>
        <begin position="232"/>
        <end position="245"/>
    </location>
</feature>
<protein>
    <submittedName>
        <fullName evidence="2">Uncharacterized protein</fullName>
    </submittedName>
</protein>
<feature type="region of interest" description="Disordered" evidence="1">
    <location>
        <begin position="1"/>
        <end position="20"/>
    </location>
</feature>
<proteinExistence type="predicted"/>
<evidence type="ECO:0000256" key="1">
    <source>
        <dbReference type="SAM" id="MobiDB-lite"/>
    </source>
</evidence>
<reference evidence="2 3" key="1">
    <citation type="submission" date="2024-01" db="EMBL/GenBank/DDBJ databases">
        <title>The complete chloroplast genome sequence of Lithospermum erythrorhizon: insights into the phylogenetic relationship among Boraginaceae species and the maternal lineages of purple gromwells.</title>
        <authorList>
            <person name="Okada T."/>
            <person name="Watanabe K."/>
        </authorList>
    </citation>
    <scope>NUCLEOTIDE SEQUENCE [LARGE SCALE GENOMIC DNA]</scope>
</reference>
<dbReference type="EMBL" id="BAABME010004622">
    <property type="protein sequence ID" value="GAA0162985.1"/>
    <property type="molecule type" value="Genomic_DNA"/>
</dbReference>